<dbReference type="EMBL" id="BPLQ01007105">
    <property type="protein sequence ID" value="GIY27923.1"/>
    <property type="molecule type" value="Genomic_DNA"/>
</dbReference>
<dbReference type="Gene3D" id="1.20.1250.20">
    <property type="entry name" value="MFS general substrate transporter like domains"/>
    <property type="match status" value="2"/>
</dbReference>
<proteinExistence type="predicted"/>
<dbReference type="PANTHER" id="PTHR11360:SF238">
    <property type="entry name" value="SD10469P"/>
    <property type="match status" value="1"/>
</dbReference>
<evidence type="ECO:0000256" key="3">
    <source>
        <dbReference type="SAM" id="Phobius"/>
    </source>
</evidence>
<evidence type="ECO:0000313" key="5">
    <source>
        <dbReference type="EMBL" id="GIY27923.1"/>
    </source>
</evidence>
<name>A0AAV4S051_9ARAC</name>
<sequence length="666" mass="72215">MEKKEAPKVGDEGNETVAVPRPPDGGWGWMVVLGSFMCNVIVDGIIFSYGLFLPELSKDLNETKGKLAWVGSLLAGFYLIAGPIVSGLANTYGTRPVTIIGTVVSAISFAVASLSPNVEYLCLAFGVCGGIGFGFIYLPAVVTVGFYFDRRRAFATGLAVCGSGVGTFIMAPLVQYLLYAFDWRGTMLILAGIVLNCAFFGALFRPLQVTPPKKDVKEAPKGPKPPLLKRIQELREVQREGWGSADQLPSMPQASVSLPEISCVLKKLGSTPLLSSENNNSPPPSYSDVVEADEEERYAFLQPQQPPPVMKTHSASMSSAEISSRPRNKSLHSVPRTGVSRPFYRQDILYSASLLHLPEFKKSNNDLSLYAASVTKIPQEPIAEDSGCLSPAMRDTFRLMLDVSLLKSPTFLLLGSGGFLTLAGFFIPFMFVVDRAIQQGIPVEQTTYILPVIGLTNTIGRVFCGWISDRPSLNALTINNCALVIGGLATALSTCVNSISFLLAYGALFGFCIGCFATLRSIVIVELLGLEKLTNAFGLLLLFQGIASIIGAPVAGMFYDLTGSYDAPFYISGTLILLSGLLGIPLPYLSNWENKRKAQNIIINVEAPEPDNTFVEPAPISQLRRFSYDVILEEPWCSSPDKTCVYKTRLVPKLNKAMNLAPFDDL</sequence>
<feature type="transmembrane region" description="Helical" evidence="3">
    <location>
        <begin position="67"/>
        <end position="85"/>
    </location>
</feature>
<gene>
    <name evidence="5" type="primary">SLC16A14</name>
    <name evidence="5" type="ORF">CDAR_192911</name>
</gene>
<evidence type="ECO:0000256" key="2">
    <source>
        <dbReference type="SAM" id="MobiDB-lite"/>
    </source>
</evidence>
<reference evidence="5 6" key="1">
    <citation type="submission" date="2021-06" db="EMBL/GenBank/DDBJ databases">
        <title>Caerostris darwini draft genome.</title>
        <authorList>
            <person name="Kono N."/>
            <person name="Arakawa K."/>
        </authorList>
    </citation>
    <scope>NUCLEOTIDE SEQUENCE [LARGE SCALE GENOMIC DNA]</scope>
</reference>
<feature type="transmembrane region" description="Helical" evidence="3">
    <location>
        <begin position="120"/>
        <end position="148"/>
    </location>
</feature>
<dbReference type="InterPro" id="IPR011701">
    <property type="entry name" value="MFS"/>
</dbReference>
<feature type="domain" description="Major facilitator superfamily (MFS) profile" evidence="4">
    <location>
        <begin position="27"/>
        <end position="591"/>
    </location>
</feature>
<feature type="transmembrane region" description="Helical" evidence="3">
    <location>
        <begin position="480"/>
        <end position="502"/>
    </location>
</feature>
<comment type="caution">
    <text evidence="5">The sequence shown here is derived from an EMBL/GenBank/DDBJ whole genome shotgun (WGS) entry which is preliminary data.</text>
</comment>
<dbReference type="InterPro" id="IPR036259">
    <property type="entry name" value="MFS_trans_sf"/>
</dbReference>
<dbReference type="Pfam" id="PF07690">
    <property type="entry name" value="MFS_1"/>
    <property type="match status" value="2"/>
</dbReference>
<feature type="compositionally biased region" description="Low complexity" evidence="2">
    <location>
        <begin position="314"/>
        <end position="323"/>
    </location>
</feature>
<dbReference type="SUPFAM" id="SSF103473">
    <property type="entry name" value="MFS general substrate transporter"/>
    <property type="match status" value="1"/>
</dbReference>
<feature type="transmembrane region" description="Helical" evidence="3">
    <location>
        <begin position="448"/>
        <end position="468"/>
    </location>
</feature>
<dbReference type="PROSITE" id="PS50850">
    <property type="entry name" value="MFS"/>
    <property type="match status" value="1"/>
</dbReference>
<organism evidence="5 6">
    <name type="scientific">Caerostris darwini</name>
    <dbReference type="NCBI Taxonomy" id="1538125"/>
    <lineage>
        <taxon>Eukaryota</taxon>
        <taxon>Metazoa</taxon>
        <taxon>Ecdysozoa</taxon>
        <taxon>Arthropoda</taxon>
        <taxon>Chelicerata</taxon>
        <taxon>Arachnida</taxon>
        <taxon>Araneae</taxon>
        <taxon>Araneomorphae</taxon>
        <taxon>Entelegynae</taxon>
        <taxon>Araneoidea</taxon>
        <taxon>Araneidae</taxon>
        <taxon>Caerostris</taxon>
    </lineage>
</organism>
<accession>A0AAV4S051</accession>
<keyword evidence="6" id="KW-1185">Reference proteome</keyword>
<protein>
    <submittedName>
        <fullName evidence="5">Monocarboxylate transporter 14</fullName>
    </submittedName>
</protein>
<dbReference type="GO" id="GO:0016020">
    <property type="term" value="C:membrane"/>
    <property type="evidence" value="ECO:0007669"/>
    <property type="project" value="UniProtKB-SubCell"/>
</dbReference>
<dbReference type="InterPro" id="IPR050327">
    <property type="entry name" value="Proton-linked_MCT"/>
</dbReference>
<feature type="transmembrane region" description="Helical" evidence="3">
    <location>
        <begin position="508"/>
        <end position="530"/>
    </location>
</feature>
<evidence type="ECO:0000313" key="6">
    <source>
        <dbReference type="Proteomes" id="UP001054837"/>
    </source>
</evidence>
<dbReference type="Proteomes" id="UP001054837">
    <property type="component" value="Unassembled WGS sequence"/>
</dbReference>
<evidence type="ECO:0000256" key="1">
    <source>
        <dbReference type="ARBA" id="ARBA00004141"/>
    </source>
</evidence>
<dbReference type="GO" id="GO:0008028">
    <property type="term" value="F:monocarboxylic acid transmembrane transporter activity"/>
    <property type="evidence" value="ECO:0007669"/>
    <property type="project" value="TreeGrafter"/>
</dbReference>
<dbReference type="PANTHER" id="PTHR11360">
    <property type="entry name" value="MONOCARBOXYLATE TRANSPORTER"/>
    <property type="match status" value="1"/>
</dbReference>
<keyword evidence="3" id="KW-0812">Transmembrane</keyword>
<dbReference type="AlphaFoldDB" id="A0AAV4S051"/>
<dbReference type="CDD" id="cd17352">
    <property type="entry name" value="MFS_MCT_SLC16"/>
    <property type="match status" value="1"/>
</dbReference>
<feature type="transmembrane region" description="Helical" evidence="3">
    <location>
        <begin position="155"/>
        <end position="179"/>
    </location>
</feature>
<feature type="transmembrane region" description="Helical" evidence="3">
    <location>
        <begin position="570"/>
        <end position="589"/>
    </location>
</feature>
<feature type="transmembrane region" description="Helical" evidence="3">
    <location>
        <begin position="27"/>
        <end position="47"/>
    </location>
</feature>
<keyword evidence="3" id="KW-1133">Transmembrane helix</keyword>
<keyword evidence="3" id="KW-0472">Membrane</keyword>
<feature type="transmembrane region" description="Helical" evidence="3">
    <location>
        <begin position="410"/>
        <end position="433"/>
    </location>
</feature>
<feature type="transmembrane region" description="Helical" evidence="3">
    <location>
        <begin position="537"/>
        <end position="558"/>
    </location>
</feature>
<comment type="subcellular location">
    <subcellularLocation>
        <location evidence="1">Membrane</location>
        <topology evidence="1">Multi-pass membrane protein</topology>
    </subcellularLocation>
</comment>
<feature type="transmembrane region" description="Helical" evidence="3">
    <location>
        <begin position="185"/>
        <end position="204"/>
    </location>
</feature>
<feature type="transmembrane region" description="Helical" evidence="3">
    <location>
        <begin position="97"/>
        <end position="114"/>
    </location>
</feature>
<feature type="region of interest" description="Disordered" evidence="2">
    <location>
        <begin position="300"/>
        <end position="337"/>
    </location>
</feature>
<evidence type="ECO:0000259" key="4">
    <source>
        <dbReference type="PROSITE" id="PS50850"/>
    </source>
</evidence>
<dbReference type="InterPro" id="IPR020846">
    <property type="entry name" value="MFS_dom"/>
</dbReference>